<keyword evidence="2" id="KW-0808">Transferase</keyword>
<dbReference type="STRING" id="1300348.I602_864"/>
<reference evidence="3 5" key="2">
    <citation type="submission" date="2016-10" db="EMBL/GenBank/DDBJ databases">
        <authorList>
            <person name="Varghese N."/>
            <person name="Submissions S."/>
        </authorList>
    </citation>
    <scope>NUCLEOTIDE SEQUENCE [LARGE SCALE GENOMIC DNA]</scope>
    <source>
        <strain evidence="3 5">DSW-5</strain>
    </source>
</reference>
<dbReference type="Gene3D" id="3.40.50.150">
    <property type="entry name" value="Vaccinia Virus protein VP39"/>
    <property type="match status" value="1"/>
</dbReference>
<dbReference type="GO" id="GO:0008168">
    <property type="term" value="F:methyltransferase activity"/>
    <property type="evidence" value="ECO:0007669"/>
    <property type="project" value="UniProtKB-KW"/>
</dbReference>
<sequence>MRFVTLDDFIDTYFKIVQRGSAFILSKFTFNEEKRTKSAFDNTSFISSYFWNIPKVQKRWNTLISGDENKNYIDYIVTDLLKDKKDLKLLSIGSGISNREIELAENSTLFKEVVCVDIADNLLKIGSESATKKGLANIKFITQNIYEFDFKESEYDIIFFKSSLHHFDHIENFLTTKIRTTLKEDGLLIINEFVGATRHQFSKNQISEINKAIQLIPKKYRVRFKSKLHKNKYRGVGVLRMIIADPSECVDSSSIMPSIHKNYITIKEKPYGGNLLLSALRDISHHFYNLNDEKEAILEKLFLLEDEYLKNNASDYVFGIYKNNK</sequence>
<dbReference type="EMBL" id="LGBR01000001">
    <property type="protein sequence ID" value="KOY51304.1"/>
    <property type="molecule type" value="Genomic_DNA"/>
</dbReference>
<evidence type="ECO:0000313" key="3">
    <source>
        <dbReference type="EMBL" id="SEE14308.1"/>
    </source>
</evidence>
<protein>
    <submittedName>
        <fullName evidence="2">Methyltransferase domain protein</fullName>
    </submittedName>
    <submittedName>
        <fullName evidence="3">Ubiquinone/menaquinone biosynthesis C-methylase UbiE</fullName>
    </submittedName>
</protein>
<dbReference type="Pfam" id="PF13847">
    <property type="entry name" value="Methyltransf_31"/>
    <property type="match status" value="1"/>
</dbReference>
<dbReference type="EMBL" id="FNUE01000001">
    <property type="protein sequence ID" value="SEE14308.1"/>
    <property type="molecule type" value="Genomic_DNA"/>
</dbReference>
<accession>A0A0N0CF32</accession>
<dbReference type="OrthoDB" id="1119595at2"/>
<evidence type="ECO:0000313" key="5">
    <source>
        <dbReference type="Proteomes" id="UP000183071"/>
    </source>
</evidence>
<gene>
    <name evidence="2" type="ORF">I602_864</name>
    <name evidence="3" type="ORF">SAMN05444353_0915</name>
</gene>
<name>A0A0N0CF32_9FLAO</name>
<evidence type="ECO:0000259" key="1">
    <source>
        <dbReference type="Pfam" id="PF13847"/>
    </source>
</evidence>
<comment type="caution">
    <text evidence="2">The sequence shown here is derived from an EMBL/GenBank/DDBJ whole genome shotgun (WGS) entry which is preliminary data.</text>
</comment>
<dbReference type="RefSeq" id="WP_053973502.1">
    <property type="nucleotide sequence ID" value="NZ_FNUE01000001.1"/>
</dbReference>
<keyword evidence="5" id="KW-1185">Reference proteome</keyword>
<keyword evidence="2" id="KW-0489">Methyltransferase</keyword>
<dbReference type="Proteomes" id="UP000037716">
    <property type="component" value="Unassembled WGS sequence"/>
</dbReference>
<dbReference type="InterPro" id="IPR029063">
    <property type="entry name" value="SAM-dependent_MTases_sf"/>
</dbReference>
<dbReference type="GO" id="GO:0032259">
    <property type="term" value="P:methylation"/>
    <property type="evidence" value="ECO:0007669"/>
    <property type="project" value="UniProtKB-KW"/>
</dbReference>
<keyword evidence="3" id="KW-0830">Ubiquinone</keyword>
<dbReference type="AlphaFoldDB" id="A0A0N0CF32"/>
<evidence type="ECO:0000313" key="2">
    <source>
        <dbReference type="EMBL" id="KOY51304.1"/>
    </source>
</evidence>
<reference evidence="2 4" key="1">
    <citation type="submission" date="2015-07" db="EMBL/GenBank/DDBJ databases">
        <title>Genome of Polaribacter dokdonenesis DSW-5, isolated from seawater off Dokdo in Korea.</title>
        <authorList>
            <person name="Yoon K."/>
            <person name="Song J.Y."/>
            <person name="Kim J.F."/>
        </authorList>
    </citation>
    <scope>NUCLEOTIDE SEQUENCE [LARGE SCALE GENOMIC DNA]</scope>
    <source>
        <strain evidence="2 4">DSW-5</strain>
    </source>
</reference>
<dbReference type="InterPro" id="IPR025714">
    <property type="entry name" value="Methyltranfer_dom"/>
</dbReference>
<dbReference type="PATRIC" id="fig|1300348.6.peg.863"/>
<dbReference type="SUPFAM" id="SSF53335">
    <property type="entry name" value="S-adenosyl-L-methionine-dependent methyltransferases"/>
    <property type="match status" value="1"/>
</dbReference>
<evidence type="ECO:0000313" key="4">
    <source>
        <dbReference type="Proteomes" id="UP000037716"/>
    </source>
</evidence>
<dbReference type="CDD" id="cd02440">
    <property type="entry name" value="AdoMet_MTases"/>
    <property type="match status" value="1"/>
</dbReference>
<proteinExistence type="predicted"/>
<dbReference type="Proteomes" id="UP000183071">
    <property type="component" value="Unassembled WGS sequence"/>
</dbReference>
<organism evidence="2 4">
    <name type="scientific">Polaribacter dokdonensis DSW-5</name>
    <dbReference type="NCBI Taxonomy" id="1300348"/>
    <lineage>
        <taxon>Bacteria</taxon>
        <taxon>Pseudomonadati</taxon>
        <taxon>Bacteroidota</taxon>
        <taxon>Flavobacteriia</taxon>
        <taxon>Flavobacteriales</taxon>
        <taxon>Flavobacteriaceae</taxon>
    </lineage>
</organism>
<feature type="domain" description="Methyltransferase" evidence="1">
    <location>
        <begin position="84"/>
        <end position="208"/>
    </location>
</feature>